<feature type="transmembrane region" description="Helical" evidence="1">
    <location>
        <begin position="158"/>
        <end position="179"/>
    </location>
</feature>
<keyword evidence="1" id="KW-1133">Transmembrane helix</keyword>
<dbReference type="EMBL" id="VSLA01000030">
    <property type="protein sequence ID" value="TYC82198.1"/>
    <property type="molecule type" value="Genomic_DNA"/>
</dbReference>
<feature type="transmembrane region" description="Helical" evidence="1">
    <location>
        <begin position="85"/>
        <end position="104"/>
    </location>
</feature>
<feature type="transmembrane region" description="Helical" evidence="1">
    <location>
        <begin position="261"/>
        <end position="283"/>
    </location>
</feature>
<feature type="transmembrane region" description="Helical" evidence="1">
    <location>
        <begin position="188"/>
        <end position="211"/>
    </location>
</feature>
<reference evidence="2 3" key="1">
    <citation type="submission" date="2019-08" db="EMBL/GenBank/DDBJ databases">
        <title>Isolation and enrichment of carboxydotrophic bacteria from anaerobic sludge for the production of bio-based chemicals from syngas.</title>
        <authorList>
            <person name="Antares A.L."/>
            <person name="Moreira J."/>
            <person name="Diender M."/>
            <person name="Parshina S.N."/>
            <person name="Stams A.J.M."/>
            <person name="Alves M."/>
            <person name="Alves J.I."/>
            <person name="Sousa D.Z."/>
        </authorList>
    </citation>
    <scope>NUCLEOTIDE SEQUENCE [LARGE SCALE GENOMIC DNA]</scope>
    <source>
        <strain evidence="2 3">JM</strain>
    </source>
</reference>
<accession>A0A5D0WH00</accession>
<dbReference type="InterPro" id="IPR049458">
    <property type="entry name" value="EpsG-like"/>
</dbReference>
<dbReference type="Proteomes" id="UP000322619">
    <property type="component" value="Unassembled WGS sequence"/>
</dbReference>
<feature type="transmembrane region" description="Helical" evidence="1">
    <location>
        <begin position="318"/>
        <end position="335"/>
    </location>
</feature>
<dbReference type="AlphaFoldDB" id="A0A5D0WH00"/>
<feature type="transmembrane region" description="Helical" evidence="1">
    <location>
        <begin position="25"/>
        <end position="45"/>
    </location>
</feature>
<evidence type="ECO:0000313" key="2">
    <source>
        <dbReference type="EMBL" id="TYC82198.1"/>
    </source>
</evidence>
<evidence type="ECO:0000313" key="3">
    <source>
        <dbReference type="Proteomes" id="UP000322619"/>
    </source>
</evidence>
<sequence length="352" mass="41689">MSYIISGMLICGNYISTLIKGRGKLFSYLLIFFMWVLFWNGFGYADYLNYKNLYDYVSYTGTGYSTSQIGFVMMMKFMSSLGLEYYHFLMLLSFFGMFLIIQTVEKYTDKPQIVYLLYFVYPFLLDVVQVKHFFAMAIVIYCFRYLEQDGKRNIIKYIIGILLAFSVHSIAIIFLPLVFIKKMQLNKLYVVVILALLIGVPLAYTEVFQNIATIFVPFQRIEDYFINRAKFGFFIQFLIQGIIILMIRYSRTILERRGEGYGFVELIYKINLYLIMLFPLYIINGTFERGFRMIAILNYIVFSKLFSTSKKKEKVEILVILSIFAFSMFAYYIFIPYQNTVFFPIFENNLFF</sequence>
<dbReference type="Pfam" id="PF14897">
    <property type="entry name" value="EpsG"/>
    <property type="match status" value="1"/>
</dbReference>
<feature type="transmembrane region" description="Helical" evidence="1">
    <location>
        <begin position="116"/>
        <end position="146"/>
    </location>
</feature>
<keyword evidence="1" id="KW-0812">Transmembrane</keyword>
<gene>
    <name evidence="2" type="ORF">FXB42_16050</name>
</gene>
<organism evidence="2 3">
    <name type="scientific">Acetobacterium wieringae</name>
    <dbReference type="NCBI Taxonomy" id="52694"/>
    <lineage>
        <taxon>Bacteria</taxon>
        <taxon>Bacillati</taxon>
        <taxon>Bacillota</taxon>
        <taxon>Clostridia</taxon>
        <taxon>Eubacteriales</taxon>
        <taxon>Eubacteriaceae</taxon>
        <taxon>Acetobacterium</taxon>
    </lineage>
</organism>
<keyword evidence="1" id="KW-0472">Membrane</keyword>
<comment type="caution">
    <text evidence="2">The sequence shown here is derived from an EMBL/GenBank/DDBJ whole genome shotgun (WGS) entry which is preliminary data.</text>
</comment>
<proteinExistence type="predicted"/>
<protein>
    <submittedName>
        <fullName evidence="2">EpsG family protein</fullName>
    </submittedName>
</protein>
<dbReference type="RefSeq" id="WP_148638670.1">
    <property type="nucleotide sequence ID" value="NZ_VSLA01000030.1"/>
</dbReference>
<evidence type="ECO:0000256" key="1">
    <source>
        <dbReference type="SAM" id="Phobius"/>
    </source>
</evidence>
<name>A0A5D0WH00_9FIRM</name>
<feature type="transmembrane region" description="Helical" evidence="1">
    <location>
        <begin position="231"/>
        <end position="249"/>
    </location>
</feature>